<dbReference type="EMBL" id="VXIV02000222">
    <property type="protein sequence ID" value="KAF6039684.1"/>
    <property type="molecule type" value="Genomic_DNA"/>
</dbReference>
<evidence type="ECO:0000259" key="2">
    <source>
        <dbReference type="PROSITE" id="PS51546"/>
    </source>
</evidence>
<accession>A0A7J7KND8</accession>
<name>A0A7J7KND8_BUGNE</name>
<dbReference type="Gene3D" id="3.10.20.90">
    <property type="entry name" value="Phosphatidylinositol 3-kinase Catalytic Subunit, Chain A, domain 1"/>
    <property type="match status" value="1"/>
</dbReference>
<dbReference type="Pfam" id="PF00794">
    <property type="entry name" value="PI3K_rbd"/>
    <property type="match status" value="1"/>
</dbReference>
<dbReference type="InterPro" id="IPR029071">
    <property type="entry name" value="Ubiquitin-like_domsf"/>
</dbReference>
<dbReference type="SUPFAM" id="SSF54236">
    <property type="entry name" value="Ubiquitin-like"/>
    <property type="match status" value="1"/>
</dbReference>
<comment type="caution">
    <text evidence="3">The sequence shown here is derived from an EMBL/GenBank/DDBJ whole genome shotgun (WGS) entry which is preliminary data.</text>
</comment>
<evidence type="ECO:0000313" key="4">
    <source>
        <dbReference type="Proteomes" id="UP000593567"/>
    </source>
</evidence>
<feature type="region of interest" description="Disordered" evidence="1">
    <location>
        <begin position="273"/>
        <end position="303"/>
    </location>
</feature>
<organism evidence="3 4">
    <name type="scientific">Bugula neritina</name>
    <name type="common">Brown bryozoan</name>
    <name type="synonym">Sertularia neritina</name>
    <dbReference type="NCBI Taxonomy" id="10212"/>
    <lineage>
        <taxon>Eukaryota</taxon>
        <taxon>Metazoa</taxon>
        <taxon>Spiralia</taxon>
        <taxon>Lophotrochozoa</taxon>
        <taxon>Bryozoa</taxon>
        <taxon>Gymnolaemata</taxon>
        <taxon>Cheilostomatida</taxon>
        <taxon>Flustrina</taxon>
        <taxon>Buguloidea</taxon>
        <taxon>Bugulidae</taxon>
        <taxon>Bugula</taxon>
    </lineage>
</organism>
<feature type="compositionally biased region" description="Polar residues" evidence="1">
    <location>
        <begin position="273"/>
        <end position="288"/>
    </location>
</feature>
<reference evidence="3" key="1">
    <citation type="submission" date="2020-06" db="EMBL/GenBank/DDBJ databases">
        <title>Draft genome of Bugula neritina, a colonial animal packing powerful symbionts and potential medicines.</title>
        <authorList>
            <person name="Rayko M."/>
        </authorList>
    </citation>
    <scope>NUCLEOTIDE SEQUENCE [LARGE SCALE GENOMIC DNA]</scope>
    <source>
        <strain evidence="3">Kwan_BN1</strain>
    </source>
</reference>
<dbReference type="Proteomes" id="UP000593567">
    <property type="component" value="Unassembled WGS sequence"/>
</dbReference>
<sequence length="548" mass="60464">MNKETISQHYNLDLDSLFAGGVSNPTTSSLNSSAAFPSVSNPSSSLINSANKRASLPPTLPYSLPNPTQPAVSWPTSSASVSQSTQRPSPLPRTLNRENLTASGQLGAGPHPQLTSTNLLGVESLFSELSDRPSGHSLPMPTYRPPTLPPSLPARPSTSNKLHIKRVATPTSDLLDLGDDLSLPSFSSVELFDPLFTSSEEAKKELEETFSNISTRLVLRCVDCEPDAEAQSLLQDPFSYEELSMTLMESSRIKGDDVLDEDVTEEITQPTAVALSLSQPSTPESQDPPQRPFKPRSLSTTSHKQLKITDNELLDEFTAFSVAVARLKADYKFDDKYTNLGILLSPTINIPSNEDLLVDIIVYTEMSPSPINLHLNVTTSIESILWNVMSRVSTDFLSVSVDDYILKVFAYSEYLLNDSCLSDYIYTHNCLKLNEKPKFSLHSVTSLHKPFLRELGDDDEPIYMIKGELHGDKSHKVEPKDLRLLYDIFCKHHETVNRAALELTHSESSYAKLVGTVFHSNMFLLIVTTVTYLNVLLTVGSSSCHQIA</sequence>
<dbReference type="AlphaFoldDB" id="A0A7J7KND8"/>
<feature type="compositionally biased region" description="Low complexity" evidence="1">
    <location>
        <begin position="31"/>
        <end position="51"/>
    </location>
</feature>
<dbReference type="SMART" id="SM00144">
    <property type="entry name" value="PI3K_rbd"/>
    <property type="match status" value="1"/>
</dbReference>
<evidence type="ECO:0000256" key="1">
    <source>
        <dbReference type="SAM" id="MobiDB-lite"/>
    </source>
</evidence>
<dbReference type="PROSITE" id="PS51546">
    <property type="entry name" value="PI3K_RBD"/>
    <property type="match status" value="1"/>
</dbReference>
<dbReference type="InterPro" id="IPR000341">
    <property type="entry name" value="PI3K_Ras-bd_dom"/>
</dbReference>
<feature type="compositionally biased region" description="Polar residues" evidence="1">
    <location>
        <begin position="65"/>
        <end position="88"/>
    </location>
</feature>
<protein>
    <recommendedName>
        <fullName evidence="2">PI3K-RBD domain-containing protein</fullName>
    </recommendedName>
</protein>
<gene>
    <name evidence="3" type="ORF">EB796_002005</name>
</gene>
<dbReference type="OrthoDB" id="67688at2759"/>
<feature type="region of interest" description="Disordered" evidence="1">
    <location>
        <begin position="130"/>
        <end position="159"/>
    </location>
</feature>
<feature type="region of interest" description="Disordered" evidence="1">
    <location>
        <begin position="27"/>
        <end position="96"/>
    </location>
</feature>
<proteinExistence type="predicted"/>
<keyword evidence="4" id="KW-1185">Reference proteome</keyword>
<feature type="domain" description="PI3K-RBD" evidence="2">
    <location>
        <begin position="353"/>
        <end position="443"/>
    </location>
</feature>
<evidence type="ECO:0000313" key="3">
    <source>
        <dbReference type="EMBL" id="KAF6039684.1"/>
    </source>
</evidence>
<feature type="compositionally biased region" description="Pro residues" evidence="1">
    <location>
        <begin position="142"/>
        <end position="153"/>
    </location>
</feature>